<evidence type="ECO:0000256" key="1">
    <source>
        <dbReference type="SAM" id="Phobius"/>
    </source>
</evidence>
<sequence length="344" mass="37504">MLVLRDKSLYSSVSSNGPYIRSLANQVVLRRLPCGLWITTSAKGNVYNNIESTQDDCLQAEFVGRAPNLLRLGVLPHVGAALTKPSLLPQMVIVALATEPALMVAVSTPIQFFVAWRIRLLRRSIWIPLVICTLALTSLAGGIFATYQIKHYSSFANRKQTNKSALLWLISGACADLLITVTLSWSLYERKTGVKSSDAVISRIIRLTVQTGLITSVAAVANVITLLALPAGNTLNFIFNITLMKFYGNFLLATLNARSSWSNGLNQPQTSVLFDPSPKNTNHRVGASIGGTAENQVHFLPSDKANYHTIDLPDAAHQRPVNGKVTELSVSIETVTHRKVDPEA</sequence>
<dbReference type="OrthoDB" id="2562493at2759"/>
<evidence type="ECO:0000259" key="2">
    <source>
        <dbReference type="Pfam" id="PF20152"/>
    </source>
</evidence>
<dbReference type="InterPro" id="IPR045339">
    <property type="entry name" value="DUF6534"/>
</dbReference>
<keyword evidence="4" id="KW-1185">Reference proteome</keyword>
<feature type="transmembrane region" description="Helical" evidence="1">
    <location>
        <begin position="91"/>
        <end position="114"/>
    </location>
</feature>
<keyword evidence="1" id="KW-0812">Transmembrane</keyword>
<evidence type="ECO:0000313" key="3">
    <source>
        <dbReference type="EMBL" id="CAA7268583.1"/>
    </source>
</evidence>
<proteinExistence type="predicted"/>
<keyword evidence="1" id="KW-1133">Transmembrane helix</keyword>
<dbReference type="EMBL" id="CACVBS010000068">
    <property type="protein sequence ID" value="CAA7268583.1"/>
    <property type="molecule type" value="Genomic_DNA"/>
</dbReference>
<protein>
    <recommendedName>
        <fullName evidence="2">DUF6534 domain-containing protein</fullName>
    </recommendedName>
</protein>
<dbReference type="PANTHER" id="PTHR40465:SF1">
    <property type="entry name" value="DUF6534 DOMAIN-CONTAINING PROTEIN"/>
    <property type="match status" value="1"/>
</dbReference>
<dbReference type="Proteomes" id="UP000467700">
    <property type="component" value="Unassembled WGS sequence"/>
</dbReference>
<dbReference type="Pfam" id="PF20152">
    <property type="entry name" value="DUF6534"/>
    <property type="match status" value="1"/>
</dbReference>
<organism evidence="3 4">
    <name type="scientific">Cyclocybe aegerita</name>
    <name type="common">Black poplar mushroom</name>
    <name type="synonym">Agrocybe aegerita</name>
    <dbReference type="NCBI Taxonomy" id="1973307"/>
    <lineage>
        <taxon>Eukaryota</taxon>
        <taxon>Fungi</taxon>
        <taxon>Dikarya</taxon>
        <taxon>Basidiomycota</taxon>
        <taxon>Agaricomycotina</taxon>
        <taxon>Agaricomycetes</taxon>
        <taxon>Agaricomycetidae</taxon>
        <taxon>Agaricales</taxon>
        <taxon>Agaricineae</taxon>
        <taxon>Bolbitiaceae</taxon>
        <taxon>Cyclocybe</taxon>
    </lineage>
</organism>
<dbReference type="PANTHER" id="PTHR40465">
    <property type="entry name" value="CHROMOSOME 1, WHOLE GENOME SHOTGUN SEQUENCE"/>
    <property type="match status" value="1"/>
</dbReference>
<accession>A0A8S0XQE5</accession>
<gene>
    <name evidence="3" type="ORF">AAE3_LOCUS10763</name>
</gene>
<keyword evidence="1" id="KW-0472">Membrane</keyword>
<comment type="caution">
    <text evidence="3">The sequence shown here is derived from an EMBL/GenBank/DDBJ whole genome shotgun (WGS) entry which is preliminary data.</text>
</comment>
<feature type="transmembrane region" description="Helical" evidence="1">
    <location>
        <begin position="126"/>
        <end position="145"/>
    </location>
</feature>
<feature type="transmembrane region" description="Helical" evidence="1">
    <location>
        <begin position="165"/>
        <end position="188"/>
    </location>
</feature>
<evidence type="ECO:0000313" key="4">
    <source>
        <dbReference type="Proteomes" id="UP000467700"/>
    </source>
</evidence>
<feature type="transmembrane region" description="Helical" evidence="1">
    <location>
        <begin position="209"/>
        <end position="231"/>
    </location>
</feature>
<reference evidence="3 4" key="1">
    <citation type="submission" date="2020-01" db="EMBL/GenBank/DDBJ databases">
        <authorList>
            <person name="Gupta K D."/>
        </authorList>
    </citation>
    <scope>NUCLEOTIDE SEQUENCE [LARGE SCALE GENOMIC DNA]</scope>
</reference>
<feature type="domain" description="DUF6534" evidence="2">
    <location>
        <begin position="173"/>
        <end position="260"/>
    </location>
</feature>
<dbReference type="AlphaFoldDB" id="A0A8S0XQE5"/>
<name>A0A8S0XQE5_CYCAE</name>